<sequence length="93" mass="10079">MRCGTARWGWKHIKKRHGWNKTMDKRIRAAIWSGLPNGRGGYSSYSNTCPPEEKFRTLIGTPAGVGDLLTAYTVNKKPAAEASLAEGQAGAAC</sequence>
<evidence type="ECO:0000313" key="5">
    <source>
        <dbReference type="Proteomes" id="UP000517765"/>
    </source>
</evidence>
<evidence type="ECO:0000313" key="6">
    <source>
        <dbReference type="Proteomes" id="UP000525686"/>
    </source>
</evidence>
<name>A0A5P0YZB8_9ACTN</name>
<dbReference type="Proteomes" id="UP000517765">
    <property type="component" value="Unassembled WGS sequence"/>
</dbReference>
<organism evidence="3 4">
    <name type="scientific">Streptomyces alkaliterrae</name>
    <dbReference type="NCBI Taxonomy" id="2213162"/>
    <lineage>
        <taxon>Bacteria</taxon>
        <taxon>Bacillati</taxon>
        <taxon>Actinomycetota</taxon>
        <taxon>Actinomycetes</taxon>
        <taxon>Kitasatosporales</taxon>
        <taxon>Streptomycetaceae</taxon>
        <taxon>Streptomyces</taxon>
    </lineage>
</organism>
<gene>
    <name evidence="3" type="ORF">FNX44_024285</name>
    <name evidence="1" type="ORF">H3146_22990</name>
    <name evidence="2" type="ORF">H3147_24685</name>
</gene>
<dbReference type="EMBL" id="JABJXA010000237">
    <property type="protein sequence ID" value="MBB1261978.1"/>
    <property type="molecule type" value="Genomic_DNA"/>
</dbReference>
<reference evidence="1" key="3">
    <citation type="journal article" name="Syst. Appl. Microbiol.">
        <title>Streptomyces alkaliterrae sp. nov., isolated from an alkaline soil, and emended descriptions of Streptomyces alkaliphilus, Streptomyces calidiresistens and Streptomyces durbertensis.</title>
        <authorList>
            <person name="Swiecimska M."/>
            <person name="Golinska P."/>
            <person name="Nouioui I."/>
            <person name="Wypij M."/>
            <person name="Rai M."/>
            <person name="Sangal V."/>
            <person name="Goodfellow M."/>
        </authorList>
    </citation>
    <scope>NUCLEOTIDE SEQUENCE</scope>
    <source>
        <strain evidence="1">OF3</strain>
        <strain evidence="2">OF8</strain>
    </source>
</reference>
<proteinExistence type="predicted"/>
<dbReference type="EMBL" id="VJYK02000383">
    <property type="protein sequence ID" value="MQS04917.1"/>
    <property type="molecule type" value="Genomic_DNA"/>
</dbReference>
<protein>
    <submittedName>
        <fullName evidence="3">Uncharacterized protein</fullName>
    </submittedName>
</protein>
<dbReference type="AlphaFoldDB" id="A0A5P0YZB8"/>
<reference evidence="3 4" key="1">
    <citation type="submission" date="2019-10" db="EMBL/GenBank/DDBJ databases">
        <title>Streptomyces sp. nov., a novel actinobacterium isolated from alkaline environment.</title>
        <authorList>
            <person name="Golinska P."/>
        </authorList>
    </citation>
    <scope>NUCLEOTIDE SEQUENCE [LARGE SCALE GENOMIC DNA]</scope>
    <source>
        <strain evidence="3 4">OF1</strain>
    </source>
</reference>
<evidence type="ECO:0000313" key="3">
    <source>
        <dbReference type="EMBL" id="MQS04917.1"/>
    </source>
</evidence>
<comment type="caution">
    <text evidence="3">The sequence shown here is derived from an EMBL/GenBank/DDBJ whole genome shotgun (WGS) entry which is preliminary data.</text>
</comment>
<keyword evidence="4" id="KW-1185">Reference proteome</keyword>
<accession>A0A5P0YZB8</accession>
<evidence type="ECO:0000313" key="4">
    <source>
        <dbReference type="Proteomes" id="UP000320857"/>
    </source>
</evidence>
<evidence type="ECO:0000313" key="1">
    <source>
        <dbReference type="EMBL" id="MBB1256199.1"/>
    </source>
</evidence>
<dbReference type="Proteomes" id="UP000320857">
    <property type="component" value="Unassembled WGS sequence"/>
</dbReference>
<dbReference type="OrthoDB" id="3540517at2"/>
<dbReference type="EMBL" id="JABJWZ010000313">
    <property type="protein sequence ID" value="MBB1256199.1"/>
    <property type="molecule type" value="Genomic_DNA"/>
</dbReference>
<reference evidence="5 6" key="2">
    <citation type="submission" date="2020-05" db="EMBL/GenBank/DDBJ databases">
        <title>Classification of alakaliphilic streptomycetes isolated from an alkaline soil next to Lonar Crater, India and a proposal for the recognition of Streptomyces alkaliterrae sp. nov.</title>
        <authorList>
            <person name="Golinska P."/>
        </authorList>
    </citation>
    <scope>NUCLEOTIDE SEQUENCE [LARGE SCALE GENOMIC DNA]</scope>
    <source>
        <strain evidence="6">OF3</strain>
        <strain evidence="5">OF8</strain>
    </source>
</reference>
<evidence type="ECO:0000313" key="2">
    <source>
        <dbReference type="EMBL" id="MBB1261978.1"/>
    </source>
</evidence>
<dbReference type="Proteomes" id="UP000525686">
    <property type="component" value="Unassembled WGS sequence"/>
</dbReference>